<dbReference type="Proteomes" id="UP001470230">
    <property type="component" value="Unassembled WGS sequence"/>
</dbReference>
<dbReference type="EMBL" id="JAPFFF010000052">
    <property type="protein sequence ID" value="KAK8839249.1"/>
    <property type="molecule type" value="Genomic_DNA"/>
</dbReference>
<dbReference type="Gene3D" id="1.10.510.10">
    <property type="entry name" value="Transferase(Phosphotransferase) domain 1"/>
    <property type="match status" value="1"/>
</dbReference>
<evidence type="ECO:0000313" key="2">
    <source>
        <dbReference type="EMBL" id="KAK8839249.1"/>
    </source>
</evidence>
<accession>A0ABR2GZ88</accession>
<dbReference type="SUPFAM" id="SSF81901">
    <property type="entry name" value="HCP-like"/>
    <property type="match status" value="1"/>
</dbReference>
<evidence type="ECO:0008006" key="4">
    <source>
        <dbReference type="Google" id="ProtNLM"/>
    </source>
</evidence>
<reference evidence="2 3" key="1">
    <citation type="submission" date="2024-04" db="EMBL/GenBank/DDBJ databases">
        <title>Tritrichomonas musculus Genome.</title>
        <authorList>
            <person name="Alves-Ferreira E."/>
            <person name="Grigg M."/>
            <person name="Lorenzi H."/>
            <person name="Galac M."/>
        </authorList>
    </citation>
    <scope>NUCLEOTIDE SEQUENCE [LARGE SCALE GENOMIC DNA]</scope>
    <source>
        <strain evidence="2 3">EAF2021</strain>
    </source>
</reference>
<dbReference type="InterPro" id="IPR011009">
    <property type="entry name" value="Kinase-like_dom_sf"/>
</dbReference>
<dbReference type="SUPFAM" id="SSF56112">
    <property type="entry name" value="Protein kinase-like (PK-like)"/>
    <property type="match status" value="1"/>
</dbReference>
<dbReference type="Gene3D" id="1.25.40.10">
    <property type="entry name" value="Tetratricopeptide repeat domain"/>
    <property type="match status" value="1"/>
</dbReference>
<dbReference type="PANTHER" id="PTHR11102:SF160">
    <property type="entry name" value="ERAD-ASSOCIATED E3 UBIQUITIN-PROTEIN LIGASE COMPONENT HRD3"/>
    <property type="match status" value="1"/>
</dbReference>
<dbReference type="InterPro" id="IPR011990">
    <property type="entry name" value="TPR-like_helical_dom_sf"/>
</dbReference>
<evidence type="ECO:0000313" key="3">
    <source>
        <dbReference type="Proteomes" id="UP001470230"/>
    </source>
</evidence>
<dbReference type="Pfam" id="PF13306">
    <property type="entry name" value="LRR_5"/>
    <property type="match status" value="1"/>
</dbReference>
<dbReference type="Gene3D" id="3.80.10.10">
    <property type="entry name" value="Ribonuclease Inhibitor"/>
    <property type="match status" value="1"/>
</dbReference>
<name>A0ABR2GZ88_9EUKA</name>
<dbReference type="SMART" id="SM00671">
    <property type="entry name" value="SEL1"/>
    <property type="match status" value="1"/>
</dbReference>
<proteinExistence type="inferred from homology"/>
<dbReference type="PANTHER" id="PTHR11102">
    <property type="entry name" value="SEL-1-LIKE PROTEIN"/>
    <property type="match status" value="1"/>
</dbReference>
<comment type="similarity">
    <text evidence="1">Belongs to the sel-1 family.</text>
</comment>
<comment type="caution">
    <text evidence="2">The sequence shown here is derived from an EMBL/GenBank/DDBJ whole genome shotgun (WGS) entry which is preliminary data.</text>
</comment>
<gene>
    <name evidence="2" type="ORF">M9Y10_032179</name>
</gene>
<protein>
    <recommendedName>
        <fullName evidence="4">Protein kinase domain-containing protein</fullName>
    </recommendedName>
</protein>
<dbReference type="InterPro" id="IPR050767">
    <property type="entry name" value="Sel1_AlgK"/>
</dbReference>
<keyword evidence="3" id="KW-1185">Reference proteome</keyword>
<evidence type="ECO:0000256" key="1">
    <source>
        <dbReference type="ARBA" id="ARBA00038101"/>
    </source>
</evidence>
<dbReference type="InterPro" id="IPR026906">
    <property type="entry name" value="LRR_5"/>
</dbReference>
<dbReference type="InterPro" id="IPR006597">
    <property type="entry name" value="Sel1-like"/>
</dbReference>
<sequence length="480" mass="56552">MKMAMKLFLMKDMILNNIENIFIPSQVREVCEGSFFNCKKLEHVEISKESELETIEPLSFMNKSISCINIPSKVKHLFDTFYDENIKLNEITTIDNSTINISEFEEVNTIEYTDSKTISLIVNPKTNEKYIRAVIETFFESNEERTSFIYNYNIMKRMSGHPGMVRIVSFEEHPHPTIINEYNILFTLKEMITIKKETISRSTVYQILYGILRTIEFLSVHNIYIEELSSNKIYIDEYFRPRLLISFINKNKRLNEEINEDKLINEIRSYFKLIYELLTGRTYNDDESLSNISSINEEFFKEFLQKHLIINKTNNQNQPAISDIIEVFESHKREIIGNDEYEETKISTYENCINVFVSEYLKEIQEESTDNTFYSTIYKAISLKNNKMKENGNNKEETKIEEVKSKEIINSKSKYQSDNHLSEDDVTEVNKEELSKYYKHAADEGDVESMFKYAVMLDEGDGIEKNKREASKYYKKAADK</sequence>
<dbReference type="InterPro" id="IPR032675">
    <property type="entry name" value="LRR_dom_sf"/>
</dbReference>
<organism evidence="2 3">
    <name type="scientific">Tritrichomonas musculus</name>
    <dbReference type="NCBI Taxonomy" id="1915356"/>
    <lineage>
        <taxon>Eukaryota</taxon>
        <taxon>Metamonada</taxon>
        <taxon>Parabasalia</taxon>
        <taxon>Tritrichomonadida</taxon>
        <taxon>Tritrichomonadidae</taxon>
        <taxon>Tritrichomonas</taxon>
    </lineage>
</organism>